<dbReference type="PROSITE" id="PS51332">
    <property type="entry name" value="B12_BINDING"/>
    <property type="match status" value="1"/>
</dbReference>
<evidence type="ECO:0000313" key="2">
    <source>
        <dbReference type="EMBL" id="MFD1947970.1"/>
    </source>
</evidence>
<feature type="domain" description="B12-binding" evidence="1">
    <location>
        <begin position="88"/>
        <end position="216"/>
    </location>
</feature>
<dbReference type="RefSeq" id="WP_343919566.1">
    <property type="nucleotide sequence ID" value="NZ_BAAAJT010000002.1"/>
</dbReference>
<name>A0ABW4TMR3_9ACTN</name>
<accession>A0ABW4TMR3</accession>
<dbReference type="InterPro" id="IPR003759">
    <property type="entry name" value="Cbl-bd_cap"/>
</dbReference>
<dbReference type="EMBL" id="JBHUGD010000003">
    <property type="protein sequence ID" value="MFD1947970.1"/>
    <property type="molecule type" value="Genomic_DNA"/>
</dbReference>
<dbReference type="Gene3D" id="1.10.1240.10">
    <property type="entry name" value="Methionine synthase domain"/>
    <property type="match status" value="1"/>
</dbReference>
<dbReference type="InterPro" id="IPR036594">
    <property type="entry name" value="Meth_synthase_dom"/>
</dbReference>
<dbReference type="InterPro" id="IPR006158">
    <property type="entry name" value="Cobalamin-bd"/>
</dbReference>
<keyword evidence="3" id="KW-1185">Reference proteome</keyword>
<dbReference type="Proteomes" id="UP001597351">
    <property type="component" value="Unassembled WGS sequence"/>
</dbReference>
<reference evidence="3" key="1">
    <citation type="journal article" date="2019" name="Int. J. Syst. Evol. Microbiol.">
        <title>The Global Catalogue of Microorganisms (GCM) 10K type strain sequencing project: providing services to taxonomists for standard genome sequencing and annotation.</title>
        <authorList>
            <consortium name="The Broad Institute Genomics Platform"/>
            <consortium name="The Broad Institute Genome Sequencing Center for Infectious Disease"/>
            <person name="Wu L."/>
            <person name="Ma J."/>
        </authorList>
    </citation>
    <scope>NUCLEOTIDE SEQUENCE [LARGE SCALE GENOMIC DNA]</scope>
    <source>
        <strain evidence="3">CGMCC 1.12477</strain>
    </source>
</reference>
<evidence type="ECO:0000313" key="3">
    <source>
        <dbReference type="Proteomes" id="UP001597351"/>
    </source>
</evidence>
<organism evidence="2 3">
    <name type="scientific">Nocardioides aestuarii</name>
    <dbReference type="NCBI Taxonomy" id="252231"/>
    <lineage>
        <taxon>Bacteria</taxon>
        <taxon>Bacillati</taxon>
        <taxon>Actinomycetota</taxon>
        <taxon>Actinomycetes</taxon>
        <taxon>Propionibacteriales</taxon>
        <taxon>Nocardioidaceae</taxon>
        <taxon>Nocardioides</taxon>
    </lineage>
</organism>
<protein>
    <submittedName>
        <fullName evidence="2">B12-binding domain-containing protein</fullName>
    </submittedName>
</protein>
<dbReference type="Pfam" id="PF02607">
    <property type="entry name" value="B12-binding_2"/>
    <property type="match status" value="1"/>
</dbReference>
<comment type="caution">
    <text evidence="2">The sequence shown here is derived from an EMBL/GenBank/DDBJ whole genome shotgun (WGS) entry which is preliminary data.</text>
</comment>
<evidence type="ECO:0000259" key="1">
    <source>
        <dbReference type="PROSITE" id="PS51332"/>
    </source>
</evidence>
<dbReference type="InterPro" id="IPR036724">
    <property type="entry name" value="Cobalamin-bd_sf"/>
</dbReference>
<dbReference type="Gene3D" id="3.40.50.280">
    <property type="entry name" value="Cobalamin-binding domain"/>
    <property type="match status" value="1"/>
</dbReference>
<dbReference type="SUPFAM" id="SSF52242">
    <property type="entry name" value="Cobalamin (vitamin B12)-binding domain"/>
    <property type="match status" value="1"/>
</dbReference>
<sequence length="340" mass="36736">MDARTDYWTALGAADRQRAQATVASLVDHEGWSAGRVLEELVVPSQARVGDLWLTGEWSVAQEHAATGVNESVVHWLTSRLPAPGEHAPTILVACLQGERHALPALVVAHDLMSLGANVLFLGADPEPSGLLSAILSLRPRAVLFSASLTSSLSNQRMFFHGIASVGIPLIVGGRAFGGRELGSRRAEALGATAYAETAQEVLDLLAELPVRLPTPEFPELGAADDDAEWLDHYGRRIVPEIMWTLGQRHGDPQEVGSRWPEVSQHIEHVLGCLAASVSTRDESIMVEVRDWLVEVLANRGIDAALVDELWELLAEPLQGHPVARVFLAASRRTADELPA</sequence>
<proteinExistence type="predicted"/>
<gene>
    <name evidence="2" type="ORF">ACFSDE_14315</name>
</gene>
<dbReference type="Pfam" id="PF02310">
    <property type="entry name" value="B12-binding"/>
    <property type="match status" value="1"/>
</dbReference>